<proteinExistence type="predicted"/>
<protein>
    <submittedName>
        <fullName evidence="1">Uncharacterized protein</fullName>
    </submittedName>
</protein>
<evidence type="ECO:0000313" key="2">
    <source>
        <dbReference type="Proteomes" id="UP000004849"/>
    </source>
</evidence>
<sequence>MKKAVWFLIKVSYRAWMEQPALNCTKETVRKQKIASGQLFILLLSWN</sequence>
<dbReference type="Proteomes" id="UP000004849">
    <property type="component" value="Unassembled WGS sequence"/>
</dbReference>
<accession>B6W1Z5</accession>
<gene>
    <name evidence="1" type="ORF">BACDOR_03490</name>
</gene>
<reference evidence="1 2" key="1">
    <citation type="submission" date="2008-10" db="EMBL/GenBank/DDBJ databases">
        <title>Draft genome sequence of Bacteroides dorei (DSM 17855).</title>
        <authorList>
            <person name="Sudarsanam P."/>
            <person name="Ley R."/>
            <person name="Guruge J."/>
            <person name="Turnbaugh P.J."/>
            <person name="Mahowald M."/>
            <person name="Liep D."/>
            <person name="Gordon J."/>
        </authorList>
    </citation>
    <scope>NUCLEOTIDE SEQUENCE [LARGE SCALE GENOMIC DNA]</scope>
    <source>
        <strain evidence="1 2">DSM 17855</strain>
    </source>
</reference>
<evidence type="ECO:0000313" key="1">
    <source>
        <dbReference type="EMBL" id="EEB24072.1"/>
    </source>
</evidence>
<name>B6W1Z5_9BACT</name>
<reference evidence="1 2" key="2">
    <citation type="submission" date="2008-10" db="EMBL/GenBank/DDBJ databases">
        <authorList>
            <person name="Fulton L."/>
            <person name="Clifton S."/>
            <person name="Fulton B."/>
            <person name="Xu J."/>
            <person name="Minx P."/>
            <person name="Pepin K.H."/>
            <person name="Johnson M."/>
            <person name="Thiruvilangam P."/>
            <person name="Bhonagiri V."/>
            <person name="Nash W.E."/>
            <person name="Mardis E.R."/>
            <person name="Wilson R.K."/>
        </authorList>
    </citation>
    <scope>NUCLEOTIDE SEQUENCE [LARGE SCALE GENOMIC DNA]</scope>
    <source>
        <strain evidence="1 2">DSM 17855</strain>
    </source>
</reference>
<dbReference type="EMBL" id="ABWZ01000071">
    <property type="protein sequence ID" value="EEB24072.1"/>
    <property type="molecule type" value="Genomic_DNA"/>
</dbReference>
<organism evidence="1 2">
    <name type="scientific">Phocaeicola dorei DSM 17855</name>
    <dbReference type="NCBI Taxonomy" id="483217"/>
    <lineage>
        <taxon>Bacteria</taxon>
        <taxon>Pseudomonadati</taxon>
        <taxon>Bacteroidota</taxon>
        <taxon>Bacteroidia</taxon>
        <taxon>Bacteroidales</taxon>
        <taxon>Bacteroidaceae</taxon>
        <taxon>Phocaeicola</taxon>
    </lineage>
</organism>
<dbReference type="AlphaFoldDB" id="B6W1Z5"/>
<dbReference type="HOGENOM" id="CLU_3164557_0_0_10"/>